<protein>
    <recommendedName>
        <fullName evidence="3">Tat pathway signal sequence domain protein</fullName>
    </recommendedName>
</protein>
<dbReference type="RefSeq" id="WP_223929155.1">
    <property type="nucleotide sequence ID" value="NZ_BPTU01000001.1"/>
</dbReference>
<dbReference type="EMBL" id="BPUB01000001">
    <property type="protein sequence ID" value="GJG58643.1"/>
    <property type="molecule type" value="Genomic_DNA"/>
</dbReference>
<comment type="caution">
    <text evidence="1">The sequence shown here is derived from an EMBL/GenBank/DDBJ whole genome shotgun (WGS) entry which is preliminary data.</text>
</comment>
<evidence type="ECO:0008006" key="3">
    <source>
        <dbReference type="Google" id="ProtNLM"/>
    </source>
</evidence>
<dbReference type="AlphaFoldDB" id="A0A9R1C9S1"/>
<evidence type="ECO:0000313" key="1">
    <source>
        <dbReference type="EMBL" id="GJG58643.1"/>
    </source>
</evidence>
<sequence length="102" mass="11260">MQQATINFTAQQVRARVSLADKVRGLYRSVNLWLDAKSAFYSRIAEFEVTRRAAIRIGVVFPLTMVVAAVCVEQNPLVSITAMGVSGWIVYRLNKGEKGGQA</sequence>
<name>A0A9R1C9S1_9BACT</name>
<evidence type="ECO:0000313" key="2">
    <source>
        <dbReference type="Proteomes" id="UP000825483"/>
    </source>
</evidence>
<keyword evidence="2" id="KW-1185">Reference proteome</keyword>
<reference evidence="1" key="1">
    <citation type="journal article" date="2022" name="Int. J. Syst. Evol. Microbiol.">
        <title>Prevotella lacticifex sp. nov., isolated from the rumen of cows.</title>
        <authorList>
            <person name="Shinkai T."/>
            <person name="Ikeyama N."/>
            <person name="Kumagai M."/>
            <person name="Ohmori H."/>
            <person name="Sakamoto M."/>
            <person name="Ohkuma M."/>
            <person name="Mitsumori M."/>
        </authorList>
    </citation>
    <scope>NUCLEOTIDE SEQUENCE</scope>
    <source>
        <strain evidence="1">R5076</strain>
    </source>
</reference>
<accession>A0A9R1C9S1</accession>
<proteinExistence type="predicted"/>
<organism evidence="1 2">
    <name type="scientific">Prevotella lacticifex</name>
    <dbReference type="NCBI Taxonomy" id="2854755"/>
    <lineage>
        <taxon>Bacteria</taxon>
        <taxon>Pseudomonadati</taxon>
        <taxon>Bacteroidota</taxon>
        <taxon>Bacteroidia</taxon>
        <taxon>Bacteroidales</taxon>
        <taxon>Prevotellaceae</taxon>
        <taxon>Prevotella</taxon>
    </lineage>
</organism>
<dbReference type="Proteomes" id="UP000825483">
    <property type="component" value="Unassembled WGS sequence"/>
</dbReference>
<gene>
    <name evidence="1" type="ORF">PRLR5076_14940</name>
</gene>
<dbReference type="GeneID" id="72467324"/>